<feature type="domain" description="Major facilitator superfamily (MFS) profile" evidence="7">
    <location>
        <begin position="49"/>
        <end position="462"/>
    </location>
</feature>
<evidence type="ECO:0000313" key="9">
    <source>
        <dbReference type="Proteomes" id="UP001565368"/>
    </source>
</evidence>
<protein>
    <recommendedName>
        <fullName evidence="7">Major facilitator superfamily (MFS) profile domain-containing protein</fullName>
    </recommendedName>
</protein>
<evidence type="ECO:0000256" key="6">
    <source>
        <dbReference type="SAM" id="Phobius"/>
    </source>
</evidence>
<feature type="transmembrane region" description="Helical" evidence="6">
    <location>
        <begin position="435"/>
        <end position="457"/>
    </location>
</feature>
<dbReference type="Pfam" id="PF07690">
    <property type="entry name" value="MFS_1"/>
    <property type="match status" value="1"/>
</dbReference>
<dbReference type="InterPro" id="IPR020846">
    <property type="entry name" value="MFS_dom"/>
</dbReference>
<dbReference type="EMBL" id="JBBXJM010000006">
    <property type="protein sequence ID" value="KAL1406111.1"/>
    <property type="molecule type" value="Genomic_DNA"/>
</dbReference>
<evidence type="ECO:0000256" key="4">
    <source>
        <dbReference type="ARBA" id="ARBA00022989"/>
    </source>
</evidence>
<reference evidence="8 9" key="1">
    <citation type="submission" date="2023-08" db="EMBL/GenBank/DDBJ databases">
        <title>Annotated Genome Sequence of Vanrija albida AlHP1.</title>
        <authorList>
            <person name="Herzog R."/>
        </authorList>
    </citation>
    <scope>NUCLEOTIDE SEQUENCE [LARGE SCALE GENOMIC DNA]</scope>
    <source>
        <strain evidence="8 9">AlHP1</strain>
    </source>
</reference>
<keyword evidence="4 6" id="KW-1133">Transmembrane helix</keyword>
<feature type="transmembrane region" description="Helical" evidence="6">
    <location>
        <begin position="207"/>
        <end position="229"/>
    </location>
</feature>
<evidence type="ECO:0000256" key="5">
    <source>
        <dbReference type="ARBA" id="ARBA00023136"/>
    </source>
</evidence>
<dbReference type="PANTHER" id="PTHR43791">
    <property type="entry name" value="PERMEASE-RELATED"/>
    <property type="match status" value="1"/>
</dbReference>
<dbReference type="PANTHER" id="PTHR43791:SF81">
    <property type="entry name" value="TRANSPORTER, PUTATIVE (AFU_ORTHOLOGUE AFUA_7G01190)-RELATED"/>
    <property type="match status" value="1"/>
</dbReference>
<keyword evidence="2" id="KW-0813">Transport</keyword>
<keyword evidence="3 6" id="KW-0812">Transmembrane</keyword>
<feature type="transmembrane region" description="Helical" evidence="6">
    <location>
        <begin position="344"/>
        <end position="363"/>
    </location>
</feature>
<feature type="transmembrane region" description="Helical" evidence="6">
    <location>
        <begin position="86"/>
        <end position="104"/>
    </location>
</feature>
<evidence type="ECO:0000259" key="7">
    <source>
        <dbReference type="PROSITE" id="PS50850"/>
    </source>
</evidence>
<feature type="transmembrane region" description="Helical" evidence="6">
    <location>
        <begin position="316"/>
        <end position="337"/>
    </location>
</feature>
<comment type="caution">
    <text evidence="8">The sequence shown here is derived from an EMBL/GenBank/DDBJ whole genome shotgun (WGS) entry which is preliminary data.</text>
</comment>
<keyword evidence="5 6" id="KW-0472">Membrane</keyword>
<gene>
    <name evidence="8" type="ORF">Q8F55_007794</name>
</gene>
<feature type="transmembrane region" description="Helical" evidence="6">
    <location>
        <begin position="116"/>
        <end position="135"/>
    </location>
</feature>
<accession>A0ABR3PUU0</accession>
<sequence length="497" mass="54874">MAAPPPADEHELLTGTAAAAAPKAADDPPPAPISPADNARVLRKIDMVLIPLTMGAYTLQYIDRSAMSYAAVFSFRRDLHLTPKEYQLLGSVYFFGYLVFEFPGSWLLQRLPISKLMGALVAVWGVLLMCMAAPRSFGGMAALRTLLGASESLVTPGFVLLFARFYARDEQPLRVGFWYCCNGLGSFTGALISYAMGHVHVRGLPNWAWIFLLNGMITVSFAAVFLLLCPESPATWAWLTPHERHVAVERVRGNKASLHDRTWKWGQVAEALLPWRDPQGWAYFVITLCITIPNGGVAVFLHLILQSYGYSAFKTILYGLPQAVMQVIFPLSGAYIARVVPHSRCYVMMGYMLPSIVGTVIQYRRAAPGALLFGYYIMGSYVAAYGIIFGAPGANVAGYTKKLVVGAMIFVAYAVGNIIGPHLFRATEDPPYRSGMLTCIICFSLAVPMSFALRCYYVRENRRRDARQAALGERYDPAEGDFSDRTDVENLGFRYAL</sequence>
<dbReference type="PROSITE" id="PS50850">
    <property type="entry name" value="MFS"/>
    <property type="match status" value="1"/>
</dbReference>
<feature type="transmembrane region" description="Helical" evidence="6">
    <location>
        <begin position="141"/>
        <end position="163"/>
    </location>
</feature>
<dbReference type="Proteomes" id="UP001565368">
    <property type="component" value="Unassembled WGS sequence"/>
</dbReference>
<feature type="transmembrane region" description="Helical" evidence="6">
    <location>
        <begin position="175"/>
        <end position="195"/>
    </location>
</feature>
<organism evidence="8 9">
    <name type="scientific">Vanrija albida</name>
    <dbReference type="NCBI Taxonomy" id="181172"/>
    <lineage>
        <taxon>Eukaryota</taxon>
        <taxon>Fungi</taxon>
        <taxon>Dikarya</taxon>
        <taxon>Basidiomycota</taxon>
        <taxon>Agaricomycotina</taxon>
        <taxon>Tremellomycetes</taxon>
        <taxon>Trichosporonales</taxon>
        <taxon>Trichosporonaceae</taxon>
        <taxon>Vanrija</taxon>
    </lineage>
</organism>
<dbReference type="SUPFAM" id="SSF103473">
    <property type="entry name" value="MFS general substrate transporter"/>
    <property type="match status" value="1"/>
</dbReference>
<evidence type="ECO:0000313" key="8">
    <source>
        <dbReference type="EMBL" id="KAL1406111.1"/>
    </source>
</evidence>
<feature type="transmembrane region" description="Helical" evidence="6">
    <location>
        <begin position="281"/>
        <end position="304"/>
    </location>
</feature>
<dbReference type="RefSeq" id="XP_069206055.1">
    <property type="nucleotide sequence ID" value="XM_069356214.1"/>
</dbReference>
<dbReference type="GeneID" id="95988837"/>
<keyword evidence="9" id="KW-1185">Reference proteome</keyword>
<dbReference type="InterPro" id="IPR011701">
    <property type="entry name" value="MFS"/>
</dbReference>
<comment type="subcellular location">
    <subcellularLocation>
        <location evidence="1">Membrane</location>
        <topology evidence="1">Multi-pass membrane protein</topology>
    </subcellularLocation>
</comment>
<dbReference type="Gene3D" id="1.20.1250.20">
    <property type="entry name" value="MFS general substrate transporter like domains"/>
    <property type="match status" value="2"/>
</dbReference>
<name>A0ABR3PUU0_9TREE</name>
<feature type="transmembrane region" description="Helical" evidence="6">
    <location>
        <begin position="403"/>
        <end position="423"/>
    </location>
</feature>
<dbReference type="InterPro" id="IPR036259">
    <property type="entry name" value="MFS_trans_sf"/>
</dbReference>
<proteinExistence type="predicted"/>
<evidence type="ECO:0000256" key="3">
    <source>
        <dbReference type="ARBA" id="ARBA00022692"/>
    </source>
</evidence>
<evidence type="ECO:0000256" key="2">
    <source>
        <dbReference type="ARBA" id="ARBA00022448"/>
    </source>
</evidence>
<feature type="transmembrane region" description="Helical" evidence="6">
    <location>
        <begin position="369"/>
        <end position="391"/>
    </location>
</feature>
<evidence type="ECO:0000256" key="1">
    <source>
        <dbReference type="ARBA" id="ARBA00004141"/>
    </source>
</evidence>